<sequence>WQRKWGLLAIRTSYTTMFGLCRGDSSINLHINTVYSLQAYRGSSRQYPPWTGDSSSRSIQGSGTGYRV</sequence>
<protein>
    <submittedName>
        <fullName evidence="2">Uncharacterized protein</fullName>
    </submittedName>
</protein>
<name>A0A0K2T757_LEPSM</name>
<dbReference type="AlphaFoldDB" id="A0A0K2T757"/>
<dbReference type="EMBL" id="HACA01004543">
    <property type="protein sequence ID" value="CDW21904.1"/>
    <property type="molecule type" value="Transcribed_RNA"/>
</dbReference>
<proteinExistence type="predicted"/>
<accession>A0A0K2T757</accession>
<feature type="non-terminal residue" evidence="2">
    <location>
        <position position="1"/>
    </location>
</feature>
<reference evidence="2" key="1">
    <citation type="submission" date="2014-05" db="EMBL/GenBank/DDBJ databases">
        <authorList>
            <person name="Chronopoulou M."/>
        </authorList>
    </citation>
    <scope>NUCLEOTIDE SEQUENCE</scope>
    <source>
        <tissue evidence="2">Whole organism</tissue>
    </source>
</reference>
<feature type="region of interest" description="Disordered" evidence="1">
    <location>
        <begin position="44"/>
        <end position="68"/>
    </location>
</feature>
<organism evidence="2">
    <name type="scientific">Lepeophtheirus salmonis</name>
    <name type="common">Salmon louse</name>
    <name type="synonym">Caligus salmonis</name>
    <dbReference type="NCBI Taxonomy" id="72036"/>
    <lineage>
        <taxon>Eukaryota</taxon>
        <taxon>Metazoa</taxon>
        <taxon>Ecdysozoa</taxon>
        <taxon>Arthropoda</taxon>
        <taxon>Crustacea</taxon>
        <taxon>Multicrustacea</taxon>
        <taxon>Hexanauplia</taxon>
        <taxon>Copepoda</taxon>
        <taxon>Siphonostomatoida</taxon>
        <taxon>Caligidae</taxon>
        <taxon>Lepeophtheirus</taxon>
    </lineage>
</organism>
<feature type="compositionally biased region" description="Polar residues" evidence="1">
    <location>
        <begin position="44"/>
        <end position="61"/>
    </location>
</feature>
<evidence type="ECO:0000256" key="1">
    <source>
        <dbReference type="SAM" id="MobiDB-lite"/>
    </source>
</evidence>
<evidence type="ECO:0000313" key="2">
    <source>
        <dbReference type="EMBL" id="CDW21904.1"/>
    </source>
</evidence>